<dbReference type="InterPro" id="IPR050621">
    <property type="entry name" value="Tudor_domain_containing"/>
</dbReference>
<evidence type="ECO:0000256" key="2">
    <source>
        <dbReference type="SAM" id="Phobius"/>
    </source>
</evidence>
<dbReference type="EMBL" id="CAAGRJ010020387">
    <property type="protein sequence ID" value="VFV34935.1"/>
    <property type="molecule type" value="Genomic_DNA"/>
</dbReference>
<organism evidence="4 5">
    <name type="scientific">Lynx pardinus</name>
    <name type="common">Iberian lynx</name>
    <name type="synonym">Felis pardina</name>
    <dbReference type="NCBI Taxonomy" id="191816"/>
    <lineage>
        <taxon>Eukaryota</taxon>
        <taxon>Metazoa</taxon>
        <taxon>Chordata</taxon>
        <taxon>Craniata</taxon>
        <taxon>Vertebrata</taxon>
        <taxon>Euteleostomi</taxon>
        <taxon>Mammalia</taxon>
        <taxon>Eutheria</taxon>
        <taxon>Laurasiatheria</taxon>
        <taxon>Carnivora</taxon>
        <taxon>Feliformia</taxon>
        <taxon>Felidae</taxon>
        <taxon>Felinae</taxon>
        <taxon>Lynx</taxon>
    </lineage>
</organism>
<dbReference type="Pfam" id="PF00567">
    <property type="entry name" value="TUDOR"/>
    <property type="match status" value="1"/>
</dbReference>
<dbReference type="AlphaFoldDB" id="A0A485NN40"/>
<dbReference type="PROSITE" id="PS50304">
    <property type="entry name" value="TUDOR"/>
    <property type="match status" value="1"/>
</dbReference>
<reference evidence="4 5" key="1">
    <citation type="submission" date="2019-01" db="EMBL/GenBank/DDBJ databases">
        <authorList>
            <person name="Alioto T."/>
            <person name="Alioto T."/>
        </authorList>
    </citation>
    <scope>NUCLEOTIDE SEQUENCE [LARGE SCALE GENOMIC DNA]</scope>
</reference>
<keyword evidence="4" id="KW-0547">Nucleotide-binding</keyword>
<dbReference type="PANTHER" id="PTHR22948">
    <property type="entry name" value="TUDOR DOMAIN CONTAINING PROTEIN"/>
    <property type="match status" value="1"/>
</dbReference>
<feature type="region of interest" description="Disordered" evidence="1">
    <location>
        <begin position="306"/>
        <end position="339"/>
    </location>
</feature>
<dbReference type="InterPro" id="IPR047384">
    <property type="entry name" value="Tudor_TDRD9"/>
</dbReference>
<dbReference type="Proteomes" id="UP000386466">
    <property type="component" value="Unassembled WGS sequence"/>
</dbReference>
<gene>
    <name evidence="4" type="ORF">LYPA_23C015877</name>
</gene>
<evidence type="ECO:0000313" key="4">
    <source>
        <dbReference type="EMBL" id="VFV34935.1"/>
    </source>
</evidence>
<dbReference type="InterPro" id="IPR002999">
    <property type="entry name" value="Tudor"/>
</dbReference>
<dbReference type="CDD" id="cd20431">
    <property type="entry name" value="Tudor_TDRD9"/>
    <property type="match status" value="1"/>
</dbReference>
<keyword evidence="4" id="KW-0067">ATP-binding</keyword>
<evidence type="ECO:0000313" key="5">
    <source>
        <dbReference type="Proteomes" id="UP000386466"/>
    </source>
</evidence>
<keyword evidence="5" id="KW-1185">Reference proteome</keyword>
<keyword evidence="4" id="KW-0378">Hydrolase</keyword>
<dbReference type="FunFam" id="2.30.30.140:FF:000073">
    <property type="entry name" value="ATP-dependent RNA helicase TDRD9"/>
    <property type="match status" value="1"/>
</dbReference>
<feature type="domain" description="Tudor" evidence="3">
    <location>
        <begin position="226"/>
        <end position="286"/>
    </location>
</feature>
<dbReference type="GO" id="GO:0004386">
    <property type="term" value="F:helicase activity"/>
    <property type="evidence" value="ECO:0007669"/>
    <property type="project" value="UniProtKB-KW"/>
</dbReference>
<protein>
    <submittedName>
        <fullName evidence="4">Atp-dependent rna helicase</fullName>
    </submittedName>
</protein>
<evidence type="ECO:0000256" key="1">
    <source>
        <dbReference type="SAM" id="MobiDB-lite"/>
    </source>
</evidence>
<keyword evidence="2" id="KW-0812">Transmembrane</keyword>
<dbReference type="Gene3D" id="2.30.30.140">
    <property type="match status" value="1"/>
</dbReference>
<evidence type="ECO:0000259" key="3">
    <source>
        <dbReference type="PROSITE" id="PS50304"/>
    </source>
</evidence>
<dbReference type="SMART" id="SM00333">
    <property type="entry name" value="TUDOR"/>
    <property type="match status" value="1"/>
</dbReference>
<dbReference type="SUPFAM" id="SSF63748">
    <property type="entry name" value="Tudor/PWWP/MBT"/>
    <property type="match status" value="1"/>
</dbReference>
<keyword evidence="4" id="KW-0347">Helicase</keyword>
<proteinExistence type="predicted"/>
<name>A0A485NN40_LYNPA</name>
<accession>A0A485NN40</accession>
<keyword evidence="2" id="KW-0472">Membrane</keyword>
<keyword evidence="2" id="KW-1133">Transmembrane helix</keyword>
<feature type="transmembrane region" description="Helical" evidence="2">
    <location>
        <begin position="20"/>
        <end position="37"/>
    </location>
</feature>
<sequence>MYVDSRRPVMDQEYVYKQRFILQVVLAGAFYPNYFTFGQPDEEMAVRELAGKDPKTTIVLKHIPPYGFLYHKQLQSLFRQCGQVKSVVFDGTKAFVEFSRNPTERFKTLPAVYMAIKMSQLKVALELNVHSAEEIEGKVQGGAVSKLRNTRVNVDFQKQTVDPMQVSFNTVNRSQTITDLLLTIDVTEVVEVGHFWGYRVDERTSKILRKLTAEINRLKLVPLPTHPHPDLVCLAPFTDFDQESYFRAQILYVSGNSAEVFFVDYGNRSHVDLDLLMEIPCQLLELPFQRFECCFRGVWSCCDEPEPGGPGDAPARLPSSRKPSGRRPELPTSVPVEEQPRVSFPATSSLAPSCVFRVYTTLSLFLAKSSRHELDQSHEALKGLFSKSVEDIADMSMPSPMKDDKKYLIRILLESFSSNKLGAPNCKAILHGPFNPYELKCHSLTRISKFRCVWIEKESINSVIISDAPEDLYQRMLVAASLSVNATGSTMLLRETSLMPHIPGLPALLSVLFAPAMELRVDRDGKNYTGVLCGLGWNPTTGAPILPEHDIELAFDVQFNVEDIIEINILRTAINKLVCDGPNGSKFLGPERIAQLQDSARQKLLGLFCQSKPRQRIVPTWHEKPYEWNQVDPKLVMEQADRESARGKNTFLYQLHKLIVLSA</sequence>